<dbReference type="EMBL" id="OW152824">
    <property type="protein sequence ID" value="CAH2040327.1"/>
    <property type="molecule type" value="Genomic_DNA"/>
</dbReference>
<feature type="chain" id="PRO_5046451666" description="Carboxylesterase type B domain-containing protein" evidence="3">
    <location>
        <begin position="28"/>
        <end position="663"/>
    </location>
</feature>
<evidence type="ECO:0000256" key="2">
    <source>
        <dbReference type="ARBA" id="ARBA00023180"/>
    </source>
</evidence>
<evidence type="ECO:0000256" key="1">
    <source>
        <dbReference type="ARBA" id="ARBA00005964"/>
    </source>
</evidence>
<gene>
    <name evidence="5" type="ORF">IPOD504_LOCUS2490</name>
</gene>
<accession>A0ABN8HS05</accession>
<keyword evidence="2" id="KW-0325">Glycoprotein</keyword>
<proteinExistence type="inferred from homology"/>
<evidence type="ECO:0000259" key="4">
    <source>
        <dbReference type="Pfam" id="PF00135"/>
    </source>
</evidence>
<keyword evidence="6" id="KW-1185">Reference proteome</keyword>
<sequence>MPVLVMFALRSWVVVGCVVVAISPARAVVGGDPAAPPEPDSAVVFTQKHGRSARLEGFKDDERGYYTFLGIRYAEPPMVQRRFQRPVRRYLNGELNAMQQCQPCPQLDPRNPRKVIGHEDCLCLNIYAPKMPGEEEGCPVVFFIHGGNYRSGSISPYGGQHLAQKDTILVTAQYRLGSLGFLSTGQRDAPGNAGLFDLRAALTWIQDYIEFFGGDRKRIVVMGQGSGASAASLLSLSPEGRSAAGVAALSGTPLSPGAVRADPDAHAQQLAERTGCPPRPAERLMNCLKKLPIEQILKADYDMKMDMVDTQRFLDEISGRSGSGARVEEEDDRRALPPLVSEQPAQSLQRKRQHCPLLTGVTSAETSRAVFGQYSKFLIEQLATVQDFIKKDLIGGLRNVVQDVEGLIPIKALGMDSVLPLPDYYQALFDSSSMAVDGLSQIAEATGDALFNFPAYQSVRAWSVASPAFLYSFEHSGNLSKGSHFLPGLALTENVDGELKAPNKGPAHGDELAYIFEPLNEEGKPLAQGISSTDNRARQAFVGIISKFAHSVGASPENNSKSFGFQPFSQDNEQFLKISDTITTEKDFRFCQMGLWGNMADRVTGALCKDVLGQLLNLPKLDLPVAVPVPLPGALNVLSEPSRNQYKATTPKPLWNNPLPFRF</sequence>
<name>A0ABN8HS05_9NEOP</name>
<dbReference type="InterPro" id="IPR002018">
    <property type="entry name" value="CarbesteraseB"/>
</dbReference>
<feature type="signal peptide" evidence="3">
    <location>
        <begin position="1"/>
        <end position="27"/>
    </location>
</feature>
<dbReference type="Pfam" id="PF00135">
    <property type="entry name" value="COesterase"/>
    <property type="match status" value="1"/>
</dbReference>
<dbReference type="InterPro" id="IPR029058">
    <property type="entry name" value="AB_hydrolase_fold"/>
</dbReference>
<evidence type="ECO:0000313" key="6">
    <source>
        <dbReference type="Proteomes" id="UP000837857"/>
    </source>
</evidence>
<protein>
    <recommendedName>
        <fullName evidence="4">Carboxylesterase type B domain-containing protein</fullName>
    </recommendedName>
</protein>
<feature type="non-terminal residue" evidence="5">
    <location>
        <position position="663"/>
    </location>
</feature>
<dbReference type="PANTHER" id="PTHR43903">
    <property type="entry name" value="NEUROLIGIN"/>
    <property type="match status" value="1"/>
</dbReference>
<dbReference type="InterPro" id="IPR051093">
    <property type="entry name" value="Neuroligin/BSAL"/>
</dbReference>
<feature type="domain" description="Carboxylesterase type B" evidence="4">
    <location>
        <begin position="53"/>
        <end position="586"/>
    </location>
</feature>
<dbReference type="Proteomes" id="UP000837857">
    <property type="component" value="Chromosome 12"/>
</dbReference>
<evidence type="ECO:0000313" key="5">
    <source>
        <dbReference type="EMBL" id="CAH2040327.1"/>
    </source>
</evidence>
<organism evidence="5 6">
    <name type="scientific">Iphiclides podalirius</name>
    <name type="common">scarce swallowtail</name>
    <dbReference type="NCBI Taxonomy" id="110791"/>
    <lineage>
        <taxon>Eukaryota</taxon>
        <taxon>Metazoa</taxon>
        <taxon>Ecdysozoa</taxon>
        <taxon>Arthropoda</taxon>
        <taxon>Hexapoda</taxon>
        <taxon>Insecta</taxon>
        <taxon>Pterygota</taxon>
        <taxon>Neoptera</taxon>
        <taxon>Endopterygota</taxon>
        <taxon>Lepidoptera</taxon>
        <taxon>Glossata</taxon>
        <taxon>Ditrysia</taxon>
        <taxon>Papilionoidea</taxon>
        <taxon>Papilionidae</taxon>
        <taxon>Papilioninae</taxon>
        <taxon>Iphiclides</taxon>
    </lineage>
</organism>
<dbReference type="SUPFAM" id="SSF53474">
    <property type="entry name" value="alpha/beta-Hydrolases"/>
    <property type="match status" value="1"/>
</dbReference>
<keyword evidence="3" id="KW-0732">Signal</keyword>
<evidence type="ECO:0000256" key="3">
    <source>
        <dbReference type="SAM" id="SignalP"/>
    </source>
</evidence>
<dbReference type="Gene3D" id="3.40.50.1820">
    <property type="entry name" value="alpha/beta hydrolase"/>
    <property type="match status" value="1"/>
</dbReference>
<reference evidence="5" key="1">
    <citation type="submission" date="2022-03" db="EMBL/GenBank/DDBJ databases">
        <authorList>
            <person name="Martin H S."/>
        </authorList>
    </citation>
    <scope>NUCLEOTIDE SEQUENCE</scope>
</reference>
<comment type="similarity">
    <text evidence="1">Belongs to the type-B carboxylesterase/lipase family.</text>
</comment>